<dbReference type="AlphaFoldDB" id="A0A1D1UUW8"/>
<dbReference type="Proteomes" id="UP000186922">
    <property type="component" value="Unassembled WGS sequence"/>
</dbReference>
<organism evidence="1 2">
    <name type="scientific">Ramazzottius varieornatus</name>
    <name type="common">Water bear</name>
    <name type="synonym">Tardigrade</name>
    <dbReference type="NCBI Taxonomy" id="947166"/>
    <lineage>
        <taxon>Eukaryota</taxon>
        <taxon>Metazoa</taxon>
        <taxon>Ecdysozoa</taxon>
        <taxon>Tardigrada</taxon>
        <taxon>Eutardigrada</taxon>
        <taxon>Parachela</taxon>
        <taxon>Hypsibioidea</taxon>
        <taxon>Ramazzottiidae</taxon>
        <taxon>Ramazzottius</taxon>
    </lineage>
</organism>
<sequence>MADFLQLFLQHYNWTTVTLLFDDNSARVIAFYRLAYEFLRKTLISPTFSVYEVAFDSSKSNGSDIDIVLSLAQKNSRNSRRCDGHDKERLRKHLPHQVSLGKQ</sequence>
<keyword evidence="2" id="KW-1185">Reference proteome</keyword>
<dbReference type="Gene3D" id="3.40.50.2300">
    <property type="match status" value="1"/>
</dbReference>
<evidence type="ECO:0008006" key="3">
    <source>
        <dbReference type="Google" id="ProtNLM"/>
    </source>
</evidence>
<name>A0A1D1UUW8_RAMVA</name>
<protein>
    <recommendedName>
        <fullName evidence="3">Receptor ligand binding region domain-containing protein</fullName>
    </recommendedName>
</protein>
<proteinExistence type="predicted"/>
<reference evidence="1 2" key="1">
    <citation type="journal article" date="2016" name="Nat. Commun.">
        <title>Extremotolerant tardigrade genome and improved radiotolerance of human cultured cells by tardigrade-unique protein.</title>
        <authorList>
            <person name="Hashimoto T."/>
            <person name="Horikawa D.D."/>
            <person name="Saito Y."/>
            <person name="Kuwahara H."/>
            <person name="Kozuka-Hata H."/>
            <person name="Shin-I T."/>
            <person name="Minakuchi Y."/>
            <person name="Ohishi K."/>
            <person name="Motoyama A."/>
            <person name="Aizu T."/>
            <person name="Enomoto A."/>
            <person name="Kondo K."/>
            <person name="Tanaka S."/>
            <person name="Hara Y."/>
            <person name="Koshikawa S."/>
            <person name="Sagara H."/>
            <person name="Miura T."/>
            <person name="Yokobori S."/>
            <person name="Miyagawa K."/>
            <person name="Suzuki Y."/>
            <person name="Kubo T."/>
            <person name="Oyama M."/>
            <person name="Kohara Y."/>
            <person name="Fujiyama A."/>
            <person name="Arakawa K."/>
            <person name="Katayama T."/>
            <person name="Toyoda A."/>
            <person name="Kunieda T."/>
        </authorList>
    </citation>
    <scope>NUCLEOTIDE SEQUENCE [LARGE SCALE GENOMIC DNA]</scope>
    <source>
        <strain evidence="1 2">YOKOZUNA-1</strain>
    </source>
</reference>
<evidence type="ECO:0000313" key="2">
    <source>
        <dbReference type="Proteomes" id="UP000186922"/>
    </source>
</evidence>
<accession>A0A1D1UUW8</accession>
<comment type="caution">
    <text evidence="1">The sequence shown here is derived from an EMBL/GenBank/DDBJ whole genome shotgun (WGS) entry which is preliminary data.</text>
</comment>
<gene>
    <name evidence="1" type="primary">RvY_04349-1</name>
    <name evidence="1" type="synonym">RvY_04349.1</name>
    <name evidence="1" type="ORF">RvY_04349</name>
</gene>
<dbReference type="EMBL" id="BDGG01000002">
    <property type="protein sequence ID" value="GAU92245.1"/>
    <property type="molecule type" value="Genomic_DNA"/>
</dbReference>
<evidence type="ECO:0000313" key="1">
    <source>
        <dbReference type="EMBL" id="GAU92245.1"/>
    </source>
</evidence>